<feature type="chain" id="PRO_5020329519" evidence="1">
    <location>
        <begin position="25"/>
        <end position="280"/>
    </location>
</feature>
<keyword evidence="4" id="KW-1185">Reference proteome</keyword>
<dbReference type="NCBIfam" id="TIGR01451">
    <property type="entry name" value="B_ant_repeat"/>
    <property type="match status" value="1"/>
</dbReference>
<name>A0A4R0L7L8_9ACTN</name>
<sequence>MFRAALVTALVGAGLVAGTQVAAAAPPSSVIEVSTTSVAPGQTFTVTQTLSNDRDFAILGSKAGMYAKEPAFLPGLVDLVGCAGAVACDQLGSSYRSGLGDIPPGESRSVTWTFKVKDDAPAGTITLQHQFIGENYAFEIFDGPTLTIEQATTDADVAVSMTASVRTLLISRITYTVTIKNNGPSAATDVRVVGAYPTRLVYAGGSCTRMGTTKTVNCDVASLASGASVTRTFAADAGLLTIGPLVATAQRTDSSPADPVASNDKASRTCNALTSLLVRC</sequence>
<gene>
    <name evidence="3" type="ORF">E0H73_08915</name>
</gene>
<evidence type="ECO:0000259" key="2">
    <source>
        <dbReference type="Pfam" id="PF01345"/>
    </source>
</evidence>
<feature type="signal peptide" evidence="1">
    <location>
        <begin position="1"/>
        <end position="24"/>
    </location>
</feature>
<dbReference type="Gene3D" id="2.60.40.10">
    <property type="entry name" value="Immunoglobulins"/>
    <property type="match status" value="1"/>
</dbReference>
<dbReference type="GO" id="GO:0005975">
    <property type="term" value="P:carbohydrate metabolic process"/>
    <property type="evidence" value="ECO:0007669"/>
    <property type="project" value="UniProtKB-ARBA"/>
</dbReference>
<feature type="domain" description="DUF11" evidence="2">
    <location>
        <begin position="156"/>
        <end position="269"/>
    </location>
</feature>
<dbReference type="InterPro" id="IPR013783">
    <property type="entry name" value="Ig-like_fold"/>
</dbReference>
<evidence type="ECO:0000313" key="4">
    <source>
        <dbReference type="Proteomes" id="UP000291144"/>
    </source>
</evidence>
<dbReference type="AlphaFoldDB" id="A0A4R0L7L8"/>
<protein>
    <submittedName>
        <fullName evidence="3">DUF11 domain-containing protein</fullName>
    </submittedName>
</protein>
<evidence type="ECO:0000256" key="1">
    <source>
        <dbReference type="SAM" id="SignalP"/>
    </source>
</evidence>
<proteinExistence type="predicted"/>
<dbReference type="EMBL" id="SJKB01000002">
    <property type="protein sequence ID" value="TCC64805.1"/>
    <property type="molecule type" value="Genomic_DNA"/>
</dbReference>
<dbReference type="RefSeq" id="WP_131353339.1">
    <property type="nucleotide sequence ID" value="NZ_SJKB01000002.1"/>
</dbReference>
<accession>A0A4R0L7L8</accession>
<dbReference type="InterPro" id="IPR001434">
    <property type="entry name" value="OmcB-like_DUF11"/>
</dbReference>
<dbReference type="PANTHER" id="PTHR34819">
    <property type="entry name" value="LARGE CYSTEINE-RICH PERIPLASMIC PROTEIN OMCB"/>
    <property type="match status" value="1"/>
</dbReference>
<dbReference type="PANTHER" id="PTHR34819:SF5">
    <property type="entry name" value="CONSERVED REPEAT DOMAIN PROTEIN"/>
    <property type="match status" value="1"/>
</dbReference>
<keyword evidence="1" id="KW-0732">Signal</keyword>
<dbReference type="Pfam" id="PF01345">
    <property type="entry name" value="DUF11"/>
    <property type="match status" value="1"/>
</dbReference>
<evidence type="ECO:0000313" key="3">
    <source>
        <dbReference type="EMBL" id="TCC64805.1"/>
    </source>
</evidence>
<dbReference type="OrthoDB" id="3666463at2"/>
<dbReference type="InterPro" id="IPR047589">
    <property type="entry name" value="DUF11_rpt"/>
</dbReference>
<dbReference type="InterPro" id="IPR051172">
    <property type="entry name" value="Chlamydia_OmcB"/>
</dbReference>
<comment type="caution">
    <text evidence="3">The sequence shown here is derived from an EMBL/GenBank/DDBJ whole genome shotgun (WGS) entry which is preliminary data.</text>
</comment>
<dbReference type="Proteomes" id="UP000291144">
    <property type="component" value="Unassembled WGS sequence"/>
</dbReference>
<organism evidence="3 4">
    <name type="scientific">Kribbella pittospori</name>
    <dbReference type="NCBI Taxonomy" id="722689"/>
    <lineage>
        <taxon>Bacteria</taxon>
        <taxon>Bacillati</taxon>
        <taxon>Actinomycetota</taxon>
        <taxon>Actinomycetes</taxon>
        <taxon>Propionibacteriales</taxon>
        <taxon>Kribbellaceae</taxon>
        <taxon>Kribbella</taxon>
    </lineage>
</organism>
<reference evidence="3 4" key="1">
    <citation type="submission" date="2019-02" db="EMBL/GenBank/DDBJ databases">
        <title>Kribbella capetownensis sp. nov. and Kribbella speibonae sp. nov., isolated from soil.</title>
        <authorList>
            <person name="Curtis S.M."/>
            <person name="Norton I."/>
            <person name="Everest G.J."/>
            <person name="Meyers P.R."/>
        </authorList>
    </citation>
    <scope>NUCLEOTIDE SEQUENCE [LARGE SCALE GENOMIC DNA]</scope>
    <source>
        <strain evidence="3 4">NRRL B-24813</strain>
    </source>
</reference>